<accession>A0A845MC48</accession>
<dbReference type="InterPro" id="IPR036188">
    <property type="entry name" value="FAD/NAD-bd_sf"/>
</dbReference>
<dbReference type="SUPFAM" id="SSF51905">
    <property type="entry name" value="FAD/NAD(P)-binding domain"/>
    <property type="match status" value="1"/>
</dbReference>
<dbReference type="AlphaFoldDB" id="A0A845MC48"/>
<comment type="caution">
    <text evidence="7">The sequence shown here is derived from an EMBL/GenBank/DDBJ whole genome shotgun (WGS) entry which is preliminary data.</text>
</comment>
<feature type="domain" description="FAD dependent oxidoreductase" evidence="6">
    <location>
        <begin position="8"/>
        <end position="358"/>
    </location>
</feature>
<dbReference type="PANTHER" id="PTHR43104:SF4">
    <property type="entry name" value="L-2-HYDROXYGLUTARATE DEHYDROGENASE, MITOCHONDRIAL"/>
    <property type="match status" value="1"/>
</dbReference>
<evidence type="ECO:0000256" key="4">
    <source>
        <dbReference type="ARBA" id="ARBA00023002"/>
    </source>
</evidence>
<dbReference type="OrthoDB" id="9801699at2"/>
<dbReference type="Gene3D" id="3.30.9.10">
    <property type="entry name" value="D-Amino Acid Oxidase, subunit A, domain 2"/>
    <property type="match status" value="1"/>
</dbReference>
<evidence type="ECO:0000259" key="6">
    <source>
        <dbReference type="Pfam" id="PF01266"/>
    </source>
</evidence>
<keyword evidence="8" id="KW-1185">Reference proteome</keyword>
<evidence type="ECO:0000256" key="3">
    <source>
        <dbReference type="ARBA" id="ARBA00022827"/>
    </source>
</evidence>
<evidence type="ECO:0000313" key="7">
    <source>
        <dbReference type="EMBL" id="MZR21613.1"/>
    </source>
</evidence>
<dbReference type="InterPro" id="IPR006076">
    <property type="entry name" value="FAD-dep_OxRdtase"/>
</dbReference>
<dbReference type="Proteomes" id="UP000445696">
    <property type="component" value="Unassembled WGS sequence"/>
</dbReference>
<gene>
    <name evidence="7" type="ORF">GQF03_04660</name>
</gene>
<comment type="cofactor">
    <cofactor evidence="1">
        <name>FAD</name>
        <dbReference type="ChEBI" id="CHEBI:57692"/>
    </cofactor>
</comment>
<dbReference type="PANTHER" id="PTHR43104">
    <property type="entry name" value="L-2-HYDROXYGLUTARATE DEHYDROGENASE, MITOCHONDRIAL"/>
    <property type="match status" value="1"/>
</dbReference>
<reference evidence="7 8" key="1">
    <citation type="journal article" date="2014" name="Int. J. Syst. Evol. Microbiol.">
        <title>Sneathiella chungangensis sp. nov., isolated from a marine sand, and emended description of the genus Sneathiella.</title>
        <authorList>
            <person name="Siamphan C."/>
            <person name="Kim H."/>
            <person name="Lee J.S."/>
            <person name="Kim W."/>
        </authorList>
    </citation>
    <scope>NUCLEOTIDE SEQUENCE [LARGE SCALE GENOMIC DNA]</scope>
    <source>
        <strain evidence="7 8">KCTC 32476</strain>
    </source>
</reference>
<evidence type="ECO:0000256" key="5">
    <source>
        <dbReference type="ARBA" id="ARBA00037941"/>
    </source>
</evidence>
<keyword evidence="2" id="KW-0285">Flavoprotein</keyword>
<dbReference type="Gene3D" id="3.50.50.60">
    <property type="entry name" value="FAD/NAD(P)-binding domain"/>
    <property type="match status" value="1"/>
</dbReference>
<organism evidence="7 8">
    <name type="scientific">Sneathiella chungangensis</name>
    <dbReference type="NCBI Taxonomy" id="1418234"/>
    <lineage>
        <taxon>Bacteria</taxon>
        <taxon>Pseudomonadati</taxon>
        <taxon>Pseudomonadota</taxon>
        <taxon>Alphaproteobacteria</taxon>
        <taxon>Sneathiellales</taxon>
        <taxon>Sneathiellaceae</taxon>
        <taxon>Sneathiella</taxon>
    </lineage>
</organism>
<keyword evidence="4" id="KW-0560">Oxidoreductase</keyword>
<comment type="similarity">
    <text evidence="5">Belongs to the L2HGDH family.</text>
</comment>
<dbReference type="Pfam" id="PF01266">
    <property type="entry name" value="DAO"/>
    <property type="match status" value="1"/>
</dbReference>
<keyword evidence="3" id="KW-0274">FAD</keyword>
<evidence type="ECO:0000256" key="2">
    <source>
        <dbReference type="ARBA" id="ARBA00022630"/>
    </source>
</evidence>
<dbReference type="GO" id="GO:0047545">
    <property type="term" value="F:(S)-2-hydroxyglutarate dehydrogenase activity"/>
    <property type="evidence" value="ECO:0007669"/>
    <property type="project" value="TreeGrafter"/>
</dbReference>
<sequence length="369" mass="39724">MAVDVENIVIGAGVIGLAIARELAVAGRDVLVLEKAGHFGEETSSRNSEVIHAGIYYPKDSLKARFCVEGKQLLYDYCRTRHIPHRNCGKLIVATAEEERTTLESLAAKAAANGVDDVVFLTKEEAVKMEPALNCTGALLSPSTGIIDSHQLMLAYVGEIEDNGGAIAYHTTFQHAGKTADGFTVTAGGTAIDCRNLINSAGLSAQAVARTIDGLAPKQIPERYLTKGSYFTMSARAPFSHLIYPVPNTASLGIHVTIDLAGQIRFGPDQEWVDDIDYRVDPARADDFYEAIRRYFPALPDDSLIPAYSGIRPKVQTPEGAMADFVIAGEDAHGIPGLVNLFGMESPGLTSSLQIGAFVKDILRKTDRM</sequence>
<protein>
    <submittedName>
        <fullName evidence="7">FAD-dependent oxidoreductase</fullName>
    </submittedName>
</protein>
<evidence type="ECO:0000256" key="1">
    <source>
        <dbReference type="ARBA" id="ARBA00001974"/>
    </source>
</evidence>
<dbReference type="RefSeq" id="WP_161337994.1">
    <property type="nucleotide sequence ID" value="NZ_JBHSDG010000002.1"/>
</dbReference>
<name>A0A845MC48_9PROT</name>
<evidence type="ECO:0000313" key="8">
    <source>
        <dbReference type="Proteomes" id="UP000445696"/>
    </source>
</evidence>
<proteinExistence type="inferred from homology"/>
<dbReference type="EMBL" id="WTVA01000001">
    <property type="protein sequence ID" value="MZR21613.1"/>
    <property type="molecule type" value="Genomic_DNA"/>
</dbReference>